<dbReference type="AlphaFoldDB" id="A0A1U7IKJ7"/>
<dbReference type="RefSeq" id="WP_073593968.1">
    <property type="nucleotide sequence ID" value="NZ_MRCE01000011.1"/>
</dbReference>
<evidence type="ECO:0000313" key="3">
    <source>
        <dbReference type="EMBL" id="OKH37681.1"/>
    </source>
</evidence>
<dbReference type="PANTHER" id="PTHR40278:SF1">
    <property type="entry name" value="DNA UTILIZATION PROTEIN HOFN"/>
    <property type="match status" value="1"/>
</dbReference>
<feature type="transmembrane region" description="Helical" evidence="2">
    <location>
        <begin position="34"/>
        <end position="56"/>
    </location>
</feature>
<evidence type="ECO:0000313" key="4">
    <source>
        <dbReference type="Proteomes" id="UP000185860"/>
    </source>
</evidence>
<evidence type="ECO:0000256" key="2">
    <source>
        <dbReference type="SAM" id="Phobius"/>
    </source>
</evidence>
<dbReference type="InterPro" id="IPR052534">
    <property type="entry name" value="Extracell_DNA_Util/SecSys_Comp"/>
</dbReference>
<feature type="region of interest" description="Disordered" evidence="1">
    <location>
        <begin position="142"/>
        <end position="166"/>
    </location>
</feature>
<evidence type="ECO:0000256" key="1">
    <source>
        <dbReference type="SAM" id="MobiDB-lite"/>
    </source>
</evidence>
<name>A0A1U7IKJ7_9CYAN</name>
<dbReference type="EMBL" id="MRCE01000011">
    <property type="protein sequence ID" value="OKH37681.1"/>
    <property type="molecule type" value="Genomic_DNA"/>
</dbReference>
<protein>
    <recommendedName>
        <fullName evidence="5">Fimbrial protein</fullName>
    </recommendedName>
</protein>
<dbReference type="PANTHER" id="PTHR40278">
    <property type="entry name" value="DNA UTILIZATION PROTEIN HOFN"/>
    <property type="match status" value="1"/>
</dbReference>
<keyword evidence="2" id="KW-1133">Transmembrane helix</keyword>
<sequence length="287" mass="31583">MYSLDVNFLKDRPEFVPVSTNEGKKKRTALKGNVPLFVGIAVGAFLPLAVGGFWFWQMSEQGSLKEKIAKIQADLDKAAKEQGELQAVRQETNLYKQQTQALASVFEQIRPWSAMVRDISERVPPGIQITCISQVPVSGNSSSSGGCQNVPNPPNTTTTTTTTNTTNAPVIVPQDKVEITGIAKSFNNVNDLMLTLQRSAFLNNKQTRLITAKLIENPNKLERDPNKQQSSGENFQLPELPKVVQFKVQTSLSDKTASQLLPQLYSLGDLGLTTRIEALKQQGVIKK</sequence>
<dbReference type="STRING" id="454136.NIES2119_13330"/>
<feature type="compositionally biased region" description="Low complexity" evidence="1">
    <location>
        <begin position="155"/>
        <end position="166"/>
    </location>
</feature>
<accession>A0A1U7IKJ7</accession>
<organism evidence="3 4">
    <name type="scientific">[Phormidium ambiguum] IAM M-71</name>
    <dbReference type="NCBI Taxonomy" id="454136"/>
    <lineage>
        <taxon>Bacteria</taxon>
        <taxon>Bacillati</taxon>
        <taxon>Cyanobacteriota</taxon>
        <taxon>Cyanophyceae</taxon>
        <taxon>Oscillatoriophycideae</taxon>
        <taxon>Aerosakkonematales</taxon>
        <taxon>Aerosakkonemataceae</taxon>
        <taxon>Floridanema</taxon>
    </lineage>
</organism>
<dbReference type="Pfam" id="PF05137">
    <property type="entry name" value="PilN"/>
    <property type="match status" value="1"/>
</dbReference>
<gene>
    <name evidence="3" type="ORF">NIES2119_13330</name>
</gene>
<keyword evidence="2" id="KW-0472">Membrane</keyword>
<proteinExistence type="predicted"/>
<dbReference type="InterPro" id="IPR007813">
    <property type="entry name" value="PilN"/>
</dbReference>
<dbReference type="OrthoDB" id="422602at2"/>
<reference evidence="3 4" key="1">
    <citation type="submission" date="2016-11" db="EMBL/GenBank/DDBJ databases">
        <title>Draft Genome Sequences of Nine Cyanobacterial Strains from Diverse Habitats.</title>
        <authorList>
            <person name="Zhu T."/>
            <person name="Hou S."/>
            <person name="Lu X."/>
            <person name="Hess W.R."/>
        </authorList>
    </citation>
    <scope>NUCLEOTIDE SEQUENCE [LARGE SCALE GENOMIC DNA]</scope>
    <source>
        <strain evidence="3 4">IAM M-71</strain>
    </source>
</reference>
<evidence type="ECO:0008006" key="5">
    <source>
        <dbReference type="Google" id="ProtNLM"/>
    </source>
</evidence>
<comment type="caution">
    <text evidence="3">The sequence shown here is derived from an EMBL/GenBank/DDBJ whole genome shotgun (WGS) entry which is preliminary data.</text>
</comment>
<keyword evidence="2" id="KW-0812">Transmembrane</keyword>
<dbReference type="Proteomes" id="UP000185860">
    <property type="component" value="Unassembled WGS sequence"/>
</dbReference>